<feature type="compositionally biased region" description="Polar residues" evidence="1">
    <location>
        <begin position="1"/>
        <end position="13"/>
    </location>
</feature>
<gene>
    <name evidence="3" type="ORF">Leucomu_12295</name>
</gene>
<reference evidence="3 4" key="1">
    <citation type="submission" date="2019-01" db="EMBL/GenBank/DDBJ databases">
        <title>Leucobacter muris sp. nov. isolated from the nose of a laboratory mouse.</title>
        <authorList>
            <person name="Benga L."/>
            <person name="Sproeer C."/>
            <person name="Schumann P."/>
            <person name="Verbarg S."/>
            <person name="Bunk B."/>
            <person name="Engelhardt E."/>
            <person name="Benten P.M."/>
            <person name="Sager M."/>
        </authorList>
    </citation>
    <scope>NUCLEOTIDE SEQUENCE [LARGE SCALE GENOMIC DNA]</scope>
    <source>
        <strain evidence="3 4">DSM 101948</strain>
    </source>
</reference>
<feature type="compositionally biased region" description="Low complexity" evidence="1">
    <location>
        <begin position="28"/>
        <end position="47"/>
    </location>
</feature>
<evidence type="ECO:0000256" key="1">
    <source>
        <dbReference type="SAM" id="MobiDB-lite"/>
    </source>
</evidence>
<dbReference type="PANTHER" id="PTHR36151:SF3">
    <property type="entry name" value="ER-BOUND OXYGENASE MPAB_MPAB'_RUBBER OXYGENASE CATALYTIC DOMAIN-CONTAINING PROTEIN"/>
    <property type="match status" value="1"/>
</dbReference>
<evidence type="ECO:0000313" key="4">
    <source>
        <dbReference type="Proteomes" id="UP000285768"/>
    </source>
</evidence>
<organism evidence="3 4">
    <name type="scientific">Leucobacter muris</name>
    <dbReference type="NCBI Taxonomy" id="1935379"/>
    <lineage>
        <taxon>Bacteria</taxon>
        <taxon>Bacillati</taxon>
        <taxon>Actinomycetota</taxon>
        <taxon>Actinomycetes</taxon>
        <taxon>Micrococcales</taxon>
        <taxon>Microbacteriaceae</taxon>
        <taxon>Leucobacter</taxon>
    </lineage>
</organism>
<dbReference type="InterPro" id="IPR018713">
    <property type="entry name" value="MPAB/Lcp_cat_dom"/>
</dbReference>
<sequence>MSITGTGIDTAESTADGPRPGGCPVAHAGGTSAASTSGAAAGATASTPPADDGYFGPGSVSWRLFSDPSSKLGGVAALLLQSLNPMMMRVFDGTSGYASDAEGRAERTGRYIDTTVFGDRAHADAAGEAVQRLHAASVWTDPRTGEELRADTQEWLAWTHNAIVYGVLRASDAFGPTLTVAEQDRFVVEQHEAARIVGITDASLLPGSRFELDRYIDDNRGWMALTLPAAELSRELRAPALRGNPVKVWAAVNIQDGILSLLPDWARLLFGVEGRPMSLRAAARVTRRLTAAARAGRSSEDLISEVAERVQTHPYRKVRRR</sequence>
<evidence type="ECO:0000313" key="3">
    <source>
        <dbReference type="EMBL" id="QAB18584.1"/>
    </source>
</evidence>
<dbReference type="Pfam" id="PF09995">
    <property type="entry name" value="MPAB_Lcp_cat"/>
    <property type="match status" value="1"/>
</dbReference>
<feature type="domain" description="ER-bound oxygenase mpaB/mpaB'/Rubber oxygenase catalytic" evidence="2">
    <location>
        <begin position="62"/>
        <end position="294"/>
    </location>
</feature>
<proteinExistence type="predicted"/>
<keyword evidence="4" id="KW-1185">Reference proteome</keyword>
<dbReference type="RefSeq" id="WP_128387393.1">
    <property type="nucleotide sequence ID" value="NZ_CP035037.1"/>
</dbReference>
<evidence type="ECO:0000259" key="2">
    <source>
        <dbReference type="Pfam" id="PF09995"/>
    </source>
</evidence>
<accession>A0ABX5QHM3</accession>
<protein>
    <submittedName>
        <fullName evidence="3">DUF2236 domain-containing protein</fullName>
    </submittedName>
</protein>
<dbReference type="EMBL" id="CP035037">
    <property type="protein sequence ID" value="QAB18584.1"/>
    <property type="molecule type" value="Genomic_DNA"/>
</dbReference>
<feature type="region of interest" description="Disordered" evidence="1">
    <location>
        <begin position="1"/>
        <end position="51"/>
    </location>
</feature>
<name>A0ABX5QHM3_9MICO</name>
<dbReference type="Proteomes" id="UP000285768">
    <property type="component" value="Chromosome"/>
</dbReference>
<dbReference type="PANTHER" id="PTHR36151">
    <property type="entry name" value="BLR2777 PROTEIN"/>
    <property type="match status" value="1"/>
</dbReference>